<evidence type="ECO:0000313" key="2">
    <source>
        <dbReference type="Proteomes" id="UP000075901"/>
    </source>
</evidence>
<dbReference type="AlphaFoldDB" id="A0A182T339"/>
<protein>
    <submittedName>
        <fullName evidence="1">Uncharacterized protein</fullName>
    </submittedName>
</protein>
<dbReference type="Proteomes" id="UP000075901">
    <property type="component" value="Unassembled WGS sequence"/>
</dbReference>
<dbReference type="EnsemblMetazoa" id="AMAM018636-RA">
    <property type="protein sequence ID" value="AMAM018636-PA"/>
    <property type="gene ID" value="AMAM018636"/>
</dbReference>
<evidence type="ECO:0000313" key="1">
    <source>
        <dbReference type="EnsemblMetazoa" id="AMAM018636-PA"/>
    </source>
</evidence>
<reference evidence="2" key="1">
    <citation type="submission" date="2013-09" db="EMBL/GenBank/DDBJ databases">
        <title>The Genome Sequence of Anopheles maculatus species B.</title>
        <authorList>
            <consortium name="The Broad Institute Genomics Platform"/>
            <person name="Neafsey D.E."/>
            <person name="Besansky N."/>
            <person name="Howell P."/>
            <person name="Walton C."/>
            <person name="Young S.K."/>
            <person name="Zeng Q."/>
            <person name="Gargeya S."/>
            <person name="Fitzgerald M."/>
            <person name="Haas B."/>
            <person name="Abouelleil A."/>
            <person name="Allen A.W."/>
            <person name="Alvarado L."/>
            <person name="Arachchi H.M."/>
            <person name="Berlin A.M."/>
            <person name="Chapman S.B."/>
            <person name="Gainer-Dewar J."/>
            <person name="Goldberg J."/>
            <person name="Griggs A."/>
            <person name="Gujja S."/>
            <person name="Hansen M."/>
            <person name="Howarth C."/>
            <person name="Imamovic A."/>
            <person name="Ireland A."/>
            <person name="Larimer J."/>
            <person name="McCowan C."/>
            <person name="Murphy C."/>
            <person name="Pearson M."/>
            <person name="Poon T.W."/>
            <person name="Priest M."/>
            <person name="Roberts A."/>
            <person name="Saif S."/>
            <person name="Shea T."/>
            <person name="Sisk P."/>
            <person name="Sykes S."/>
            <person name="Wortman J."/>
            <person name="Nusbaum C."/>
            <person name="Birren B."/>
        </authorList>
    </citation>
    <scope>NUCLEOTIDE SEQUENCE [LARGE SCALE GENOMIC DNA]</scope>
    <source>
        <strain evidence="2">maculatus3</strain>
    </source>
</reference>
<proteinExistence type="predicted"/>
<organism evidence="1 2">
    <name type="scientific">Anopheles maculatus</name>
    <dbReference type="NCBI Taxonomy" id="74869"/>
    <lineage>
        <taxon>Eukaryota</taxon>
        <taxon>Metazoa</taxon>
        <taxon>Ecdysozoa</taxon>
        <taxon>Arthropoda</taxon>
        <taxon>Hexapoda</taxon>
        <taxon>Insecta</taxon>
        <taxon>Pterygota</taxon>
        <taxon>Neoptera</taxon>
        <taxon>Endopterygota</taxon>
        <taxon>Diptera</taxon>
        <taxon>Nematocera</taxon>
        <taxon>Culicoidea</taxon>
        <taxon>Culicidae</taxon>
        <taxon>Anophelinae</taxon>
        <taxon>Anopheles</taxon>
        <taxon>Anopheles maculatus group</taxon>
    </lineage>
</organism>
<name>A0A182T339_9DIPT</name>
<reference evidence="1" key="2">
    <citation type="submission" date="2020-05" db="UniProtKB">
        <authorList>
            <consortium name="EnsemblMetazoa"/>
        </authorList>
    </citation>
    <scope>IDENTIFICATION</scope>
    <source>
        <strain evidence="1">maculatus3</strain>
    </source>
</reference>
<accession>A0A182T339</accession>
<keyword evidence="2" id="KW-1185">Reference proteome</keyword>
<dbReference type="VEuPathDB" id="VectorBase:AMAM018636"/>
<sequence>QNKEEKEFKCPIEQGNGNFADPVTCRRFYQVRSNIRDGSPEQIQTRQTISRCRYHNSQRPAKAEIRFFSSSWSPWTVWVPPATTNNYHN</sequence>